<feature type="active site" description="Proton acceptor" evidence="12">
    <location>
        <position position="266"/>
    </location>
</feature>
<reference evidence="14" key="1">
    <citation type="submission" date="2017-02" db="EMBL/GenBank/DDBJ databases">
        <authorList>
            <person name="Regsiter A."/>
            <person name="William W."/>
        </authorList>
    </citation>
    <scope>NUCLEOTIDE SEQUENCE</scope>
    <source>
        <strain evidence="14">BdmA 4</strain>
    </source>
</reference>
<feature type="binding site" evidence="12">
    <location>
        <begin position="23"/>
        <end position="25"/>
    </location>
    <ligand>
        <name>substrate</name>
    </ligand>
</feature>
<proteinExistence type="inferred from homology"/>
<dbReference type="Pfam" id="PF00294">
    <property type="entry name" value="PfkB"/>
    <property type="match status" value="1"/>
</dbReference>
<dbReference type="PANTHER" id="PTHR10584">
    <property type="entry name" value="SUGAR KINASE"/>
    <property type="match status" value="1"/>
</dbReference>
<keyword evidence="6 12" id="KW-0547">Nucleotide-binding</keyword>
<dbReference type="PRINTS" id="PR00990">
    <property type="entry name" value="RIBOKINASE"/>
</dbReference>
<feature type="binding site" evidence="12">
    <location>
        <position position="197"/>
    </location>
    <ligand>
        <name>ATP</name>
        <dbReference type="ChEBI" id="CHEBI:30616"/>
    </ligand>
</feature>
<evidence type="ECO:0000256" key="6">
    <source>
        <dbReference type="ARBA" id="ARBA00022741"/>
    </source>
</evidence>
<evidence type="ECO:0000256" key="8">
    <source>
        <dbReference type="ARBA" id="ARBA00022840"/>
    </source>
</evidence>
<dbReference type="Gene3D" id="3.40.1190.20">
    <property type="match status" value="1"/>
</dbReference>
<keyword evidence="8 12" id="KW-0067">ATP-binding</keyword>
<dbReference type="GO" id="GO:0005524">
    <property type="term" value="F:ATP binding"/>
    <property type="evidence" value="ECO:0007669"/>
    <property type="project" value="UniProtKB-UniRule"/>
</dbReference>
<dbReference type="GO" id="GO:0004747">
    <property type="term" value="F:ribokinase activity"/>
    <property type="evidence" value="ECO:0007669"/>
    <property type="project" value="UniProtKB-UniRule"/>
</dbReference>
<accession>A0A3P3XPK3</accession>
<dbReference type="SUPFAM" id="SSF53613">
    <property type="entry name" value="Ribokinase-like"/>
    <property type="match status" value="1"/>
</dbReference>
<organism evidence="14">
    <name type="scientific">uncultured spirochete</name>
    <dbReference type="NCBI Taxonomy" id="156406"/>
    <lineage>
        <taxon>Bacteria</taxon>
        <taxon>Pseudomonadati</taxon>
        <taxon>Spirochaetota</taxon>
        <taxon>Spirochaetia</taxon>
        <taxon>Spirochaetales</taxon>
        <taxon>environmental samples</taxon>
    </lineage>
</organism>
<keyword evidence="5 12" id="KW-0479">Metal-binding</keyword>
<feature type="binding site" evidence="12">
    <location>
        <position position="305"/>
    </location>
    <ligand>
        <name>K(+)</name>
        <dbReference type="ChEBI" id="CHEBI:29103"/>
    </ligand>
</feature>
<dbReference type="CDD" id="cd01174">
    <property type="entry name" value="ribokinase"/>
    <property type="match status" value="1"/>
</dbReference>
<dbReference type="UniPathway" id="UPA00916">
    <property type="reaction ID" value="UER00889"/>
</dbReference>
<feature type="binding site" evidence="12">
    <location>
        <position position="301"/>
    </location>
    <ligand>
        <name>K(+)</name>
        <dbReference type="ChEBI" id="CHEBI:29103"/>
    </ligand>
</feature>
<keyword evidence="9 12" id="KW-0460">Magnesium</keyword>
<comment type="pathway">
    <text evidence="12">Carbohydrate metabolism; D-ribose degradation; D-ribose 5-phosphate from beta-D-ribopyranose: step 2/2.</text>
</comment>
<keyword evidence="12" id="KW-0963">Cytoplasm</keyword>
<evidence type="ECO:0000256" key="5">
    <source>
        <dbReference type="ARBA" id="ARBA00022723"/>
    </source>
</evidence>
<evidence type="ECO:0000259" key="13">
    <source>
        <dbReference type="Pfam" id="PF00294"/>
    </source>
</evidence>
<comment type="caution">
    <text evidence="12">Lacks conserved residue(s) required for the propagation of feature annotation.</text>
</comment>
<comment type="catalytic activity">
    <reaction evidence="12">
        <text>D-ribose + ATP = D-ribose 5-phosphate + ADP + H(+)</text>
        <dbReference type="Rhea" id="RHEA:13697"/>
        <dbReference type="ChEBI" id="CHEBI:15378"/>
        <dbReference type="ChEBI" id="CHEBI:30616"/>
        <dbReference type="ChEBI" id="CHEBI:47013"/>
        <dbReference type="ChEBI" id="CHEBI:78346"/>
        <dbReference type="ChEBI" id="CHEBI:456216"/>
        <dbReference type="EC" id="2.7.1.15"/>
    </reaction>
</comment>
<dbReference type="InterPro" id="IPR011611">
    <property type="entry name" value="PfkB_dom"/>
</dbReference>
<evidence type="ECO:0000256" key="12">
    <source>
        <dbReference type="HAMAP-Rule" id="MF_01987"/>
    </source>
</evidence>
<feature type="binding site" evidence="12">
    <location>
        <position position="153"/>
    </location>
    <ligand>
        <name>substrate</name>
    </ligand>
</feature>
<feature type="binding site" evidence="12">
    <location>
        <position position="260"/>
    </location>
    <ligand>
        <name>K(+)</name>
        <dbReference type="ChEBI" id="CHEBI:29103"/>
    </ligand>
</feature>
<evidence type="ECO:0000256" key="10">
    <source>
        <dbReference type="ARBA" id="ARBA00022958"/>
    </source>
</evidence>
<comment type="activity regulation">
    <text evidence="12">Activated by a monovalent cation that binds near, but not in, the active site. The most likely occupant of the site in vivo is potassium. Ion binding induces a conformational change that may alter substrate affinity.</text>
</comment>
<name>A0A3P3XPK3_9SPIR</name>
<feature type="domain" description="Carbohydrate kinase PfkB" evidence="13">
    <location>
        <begin position="15"/>
        <end position="305"/>
    </location>
</feature>
<evidence type="ECO:0000256" key="4">
    <source>
        <dbReference type="ARBA" id="ARBA00022679"/>
    </source>
</evidence>
<comment type="similarity">
    <text evidence="1">Belongs to the carbohydrate kinase pfkB family.</text>
</comment>
<feature type="binding site" evidence="12">
    <location>
        <begin position="51"/>
        <end position="55"/>
    </location>
    <ligand>
        <name>substrate</name>
    </ligand>
</feature>
<comment type="similarity">
    <text evidence="12">Belongs to the carbohydrate kinase PfkB family. Ribokinase subfamily.</text>
</comment>
<dbReference type="EC" id="2.7.1.15" evidence="2 12"/>
<keyword evidence="11 12" id="KW-0119">Carbohydrate metabolism</keyword>
<dbReference type="InterPro" id="IPR002173">
    <property type="entry name" value="Carboh/pur_kinase_PfkB_CS"/>
</dbReference>
<evidence type="ECO:0000313" key="14">
    <source>
        <dbReference type="EMBL" id="SLM17969.1"/>
    </source>
</evidence>
<comment type="cofactor">
    <cofactor evidence="12">
        <name>Mg(2+)</name>
        <dbReference type="ChEBI" id="CHEBI:18420"/>
    </cofactor>
    <text evidence="12">Requires a divalent cation, most likely magnesium in vivo, as an electrophilic catalyst to aid phosphoryl group transfer. It is the chelate of the metal and the nucleotide that is the actual substrate.</text>
</comment>
<dbReference type="GO" id="GO:0005829">
    <property type="term" value="C:cytosol"/>
    <property type="evidence" value="ECO:0007669"/>
    <property type="project" value="TreeGrafter"/>
</dbReference>
<protein>
    <recommendedName>
        <fullName evidence="3 12">Ribokinase</fullName>
        <shortName evidence="12">RK</shortName>
        <ecNumber evidence="2 12">2.7.1.15</ecNumber>
    </recommendedName>
</protein>
<keyword evidence="4 12" id="KW-0808">Transferase</keyword>
<dbReference type="PANTHER" id="PTHR10584:SF166">
    <property type="entry name" value="RIBOKINASE"/>
    <property type="match status" value="1"/>
</dbReference>
<feature type="binding site" evidence="12">
    <location>
        <begin position="233"/>
        <end position="238"/>
    </location>
    <ligand>
        <name>ATP</name>
        <dbReference type="ChEBI" id="CHEBI:30616"/>
    </ligand>
</feature>
<dbReference type="GO" id="GO:0019303">
    <property type="term" value="P:D-ribose catabolic process"/>
    <property type="evidence" value="ECO:0007669"/>
    <property type="project" value="UniProtKB-UniRule"/>
</dbReference>
<dbReference type="EMBL" id="FWDO01000004">
    <property type="protein sequence ID" value="SLM17969.1"/>
    <property type="molecule type" value="Genomic_DNA"/>
</dbReference>
<comment type="subunit">
    <text evidence="12">Homodimer.</text>
</comment>
<evidence type="ECO:0000256" key="11">
    <source>
        <dbReference type="ARBA" id="ARBA00023277"/>
    </source>
</evidence>
<dbReference type="HAMAP" id="MF_01987">
    <property type="entry name" value="Ribokinase"/>
    <property type="match status" value="1"/>
</dbReference>
<dbReference type="InterPro" id="IPR029056">
    <property type="entry name" value="Ribokinase-like"/>
</dbReference>
<comment type="function">
    <text evidence="12">Catalyzes the phosphorylation of ribose at O-5 in a reaction requiring ATP and magnesium. The resulting D-ribose-5-phosphate can then be used either for sythesis of nucleotides, histidine, and tryptophan, or as a component of the pentose phosphate pathway.</text>
</comment>
<dbReference type="InterPro" id="IPR002139">
    <property type="entry name" value="Ribo/fructo_kinase"/>
</dbReference>
<dbReference type="InterPro" id="IPR011877">
    <property type="entry name" value="Ribokinase"/>
</dbReference>
<dbReference type="AlphaFoldDB" id="A0A3P3XPK3"/>
<feature type="binding site" evidence="12">
    <location>
        <position position="299"/>
    </location>
    <ligand>
        <name>K(+)</name>
        <dbReference type="ChEBI" id="CHEBI:29103"/>
    </ligand>
</feature>
<evidence type="ECO:0000256" key="1">
    <source>
        <dbReference type="ARBA" id="ARBA00005380"/>
    </source>
</evidence>
<gene>
    <name evidence="12 14" type="primary">rbsK</name>
    <name evidence="14" type="ORF">SPIRO4BDMA_40541</name>
</gene>
<keyword evidence="7 12" id="KW-0418">Kinase</keyword>
<dbReference type="NCBIfam" id="TIGR02152">
    <property type="entry name" value="D_ribokin_bact"/>
    <property type="match status" value="1"/>
</dbReference>
<feature type="binding site" evidence="12">
    <location>
        <position position="296"/>
    </location>
    <ligand>
        <name>K(+)</name>
        <dbReference type="ChEBI" id="CHEBI:29103"/>
    </ligand>
</feature>
<evidence type="ECO:0000256" key="7">
    <source>
        <dbReference type="ARBA" id="ARBA00022777"/>
    </source>
</evidence>
<feature type="binding site" evidence="12">
    <location>
        <begin position="265"/>
        <end position="266"/>
    </location>
    <ligand>
        <name>ATP</name>
        <dbReference type="ChEBI" id="CHEBI:30616"/>
    </ligand>
</feature>
<feature type="binding site" evidence="12">
    <location>
        <position position="262"/>
    </location>
    <ligand>
        <name>K(+)</name>
        <dbReference type="ChEBI" id="CHEBI:29103"/>
    </ligand>
</feature>
<dbReference type="GO" id="GO:0046872">
    <property type="term" value="F:metal ion binding"/>
    <property type="evidence" value="ECO:0007669"/>
    <property type="project" value="UniProtKB-KW"/>
</dbReference>
<keyword evidence="10 12" id="KW-0630">Potassium</keyword>
<comment type="subcellular location">
    <subcellularLocation>
        <location evidence="12">Cytoplasm</location>
    </subcellularLocation>
</comment>
<feature type="binding site" evidence="12">
    <location>
        <position position="266"/>
    </location>
    <ligand>
        <name>substrate</name>
    </ligand>
</feature>
<evidence type="ECO:0000256" key="2">
    <source>
        <dbReference type="ARBA" id="ARBA00012035"/>
    </source>
</evidence>
<dbReference type="PROSITE" id="PS00584">
    <property type="entry name" value="PFKB_KINASES_2"/>
    <property type="match status" value="1"/>
</dbReference>
<sequence length="323" mass="34119">MQIENNSEISGMAPKIIVMGSFVADLMGRAAHIPVSGETVKGNFFKVGPGGKGANQAVAAARAGGNVAMITKLGMDSFGDMAFNNFVNEGINTDYVFRSREFSTGAALIMVSEETGQNSIIVIPGACGQIKEEEVISAIDGLSPADILVLQLETNFEAIAESLKVGMAKGLKVLMNPAPAQEIPEEYYSMIDYLTPNETEASTLSGIQVNTIDDAKRAARILRSKGAKNIIITLGEKGVLILDNEDHFLHIPSFKVNAIDTTGAGDAFNGAFALALAEGKDIVPATIFASAAAAISVTRIGTAPSMAYRKEIDDFLSNNQPNR</sequence>
<evidence type="ECO:0000256" key="9">
    <source>
        <dbReference type="ARBA" id="ARBA00022842"/>
    </source>
</evidence>
<evidence type="ECO:0000256" key="3">
    <source>
        <dbReference type="ARBA" id="ARBA00016943"/>
    </source>
</evidence>